<dbReference type="GO" id="GO:0006261">
    <property type="term" value="P:DNA-templated DNA replication"/>
    <property type="evidence" value="ECO:0007669"/>
    <property type="project" value="TreeGrafter"/>
</dbReference>
<reference evidence="1 2" key="1">
    <citation type="journal article" date="2014" name="Genome Announc.">
        <title>Complete Genome Sequence of the Bovine Mastitis Pathogen Mycoplasma californicum Strain ST-6T (ATCC 33461T).</title>
        <authorList>
            <person name="Calcutt M.J."/>
            <person name="Foecking M.F."/>
            <person name="Fox L.K."/>
        </authorList>
    </citation>
    <scope>NUCLEOTIDE SEQUENCE [LARGE SCALE GENOMIC DNA]</scope>
    <source>
        <strain evidence="1 2">ST-6</strain>
    </source>
</reference>
<proteinExistence type="predicted"/>
<dbReference type="GO" id="GO:0003887">
    <property type="term" value="F:DNA-directed DNA polymerase activity"/>
    <property type="evidence" value="ECO:0007669"/>
    <property type="project" value="UniProtKB-EC"/>
</dbReference>
<dbReference type="EMBL" id="CP007521">
    <property type="protein sequence ID" value="AIA29708.1"/>
    <property type="molecule type" value="Genomic_DNA"/>
</dbReference>
<dbReference type="eggNOG" id="COG2812">
    <property type="taxonomic scope" value="Bacteria"/>
</dbReference>
<dbReference type="PANTHER" id="PTHR11669:SF0">
    <property type="entry name" value="PROTEIN STICHEL-LIKE 2"/>
    <property type="match status" value="1"/>
</dbReference>
<dbReference type="EC" id="2.7.7.7" evidence="1"/>
<dbReference type="KEGG" id="mcr:MCFN_02965"/>
<accession>A0A059XSC4</accession>
<keyword evidence="1" id="KW-0808">Transferase</keyword>
<dbReference type="InterPro" id="IPR027417">
    <property type="entry name" value="P-loop_NTPase"/>
</dbReference>
<protein>
    <submittedName>
        <fullName evidence="1">DNA polymerase III subunit delta</fullName>
        <ecNumber evidence="1">2.7.7.7</ecNumber>
    </submittedName>
</protein>
<dbReference type="OrthoDB" id="396138at2"/>
<dbReference type="RefSeq" id="WP_038562165.1">
    <property type="nucleotide sequence ID" value="NZ_AP018940.1"/>
</dbReference>
<dbReference type="SUPFAM" id="SSF52540">
    <property type="entry name" value="P-loop containing nucleoside triphosphate hydrolases"/>
    <property type="match status" value="1"/>
</dbReference>
<name>A0A059XSC4_9BACT</name>
<evidence type="ECO:0000313" key="1">
    <source>
        <dbReference type="EMBL" id="AIA29708.1"/>
    </source>
</evidence>
<dbReference type="NCBIfam" id="NF005515">
    <property type="entry name" value="PRK07132.1"/>
    <property type="match status" value="1"/>
</dbReference>
<organism evidence="1 2">
    <name type="scientific">Mycoplasmopsis californica</name>
    <dbReference type="NCBI Taxonomy" id="2113"/>
    <lineage>
        <taxon>Bacteria</taxon>
        <taxon>Bacillati</taxon>
        <taxon>Mycoplasmatota</taxon>
        <taxon>Mycoplasmoidales</taxon>
        <taxon>Metamycoplasmataceae</taxon>
        <taxon>Mycoplasmopsis</taxon>
    </lineage>
</organism>
<dbReference type="InterPro" id="IPR050238">
    <property type="entry name" value="DNA_Rep/Repair_Clamp_Loader"/>
</dbReference>
<dbReference type="Proteomes" id="UP000027088">
    <property type="component" value="Chromosome"/>
</dbReference>
<gene>
    <name evidence="1" type="primary">dnaH</name>
    <name evidence="1" type="ORF">MCFN_02965</name>
</gene>
<keyword evidence="1" id="KW-0548">Nucleotidyltransferase</keyword>
<dbReference type="PANTHER" id="PTHR11669">
    <property type="entry name" value="REPLICATION FACTOR C / DNA POLYMERASE III GAMMA-TAU SUBUNIT"/>
    <property type="match status" value="1"/>
</dbReference>
<dbReference type="Pfam" id="PF13177">
    <property type="entry name" value="DNA_pol3_delta2"/>
    <property type="match status" value="1"/>
</dbReference>
<dbReference type="AlphaFoldDB" id="A0A059XSC4"/>
<sequence length="305" mass="35484">MISANLQKIVDSSVDNNKINHCYLLKTYKGVNLDDNLIYMVNKFTHSSFDNLSEIHDPNIVVIDASKENGRGVKKDEILDLFESSNFSNFTDKQHKIIIFKNIELASNAALNSLLKTIEEPSNNVIFILTTTNPNRLLSTIKSRSFIININKQDTKEIYDFLISHNLNSDFAWFFSHLFKDTSEIKSIERLKQYEKIENVLEIVSNSLKNRYLLAVYLTSMNKRELHDELFFNLVVLKFIFSWNWAKLNLIPPLFRKIATKISNSSIDFKSCLIIIDRYLSLVDTNANLFLQGQKMIIKLMEFYE</sequence>
<dbReference type="Gene3D" id="3.40.50.300">
    <property type="entry name" value="P-loop containing nucleotide triphosphate hydrolases"/>
    <property type="match status" value="1"/>
</dbReference>
<keyword evidence="2" id="KW-1185">Reference proteome</keyword>
<evidence type="ECO:0000313" key="2">
    <source>
        <dbReference type="Proteomes" id="UP000027088"/>
    </source>
</evidence>